<evidence type="ECO:0000313" key="2">
    <source>
        <dbReference type="EMBL" id="POP47692.1"/>
    </source>
</evidence>
<feature type="domain" description="Glycosyltransferase 2-like" evidence="1">
    <location>
        <begin position="9"/>
        <end position="175"/>
    </location>
</feature>
<dbReference type="InterPro" id="IPR050834">
    <property type="entry name" value="Glycosyltransf_2"/>
</dbReference>
<gene>
    <name evidence="3" type="ORF">CHU32_00670</name>
    <name evidence="2" type="ORF">CHU33_00670</name>
</gene>
<proteinExistence type="predicted"/>
<dbReference type="Pfam" id="PF00535">
    <property type="entry name" value="Glycos_transf_2"/>
    <property type="match status" value="1"/>
</dbReference>
<dbReference type="Gene3D" id="3.90.550.10">
    <property type="entry name" value="Spore Coat Polysaccharide Biosynthesis Protein SpsA, Chain A"/>
    <property type="match status" value="1"/>
</dbReference>
<dbReference type="AlphaFoldDB" id="A0A2P5GVY5"/>
<dbReference type="OrthoDB" id="9790005at2"/>
<keyword evidence="4" id="KW-1185">Reference proteome</keyword>
<evidence type="ECO:0000313" key="3">
    <source>
        <dbReference type="EMBL" id="POP50703.1"/>
    </source>
</evidence>
<accession>A0A2P5GVY5</accession>
<name>A0A2P5GVY5_9ENTR</name>
<sequence length="312" mass="35213">MSSPVKIGIAVVTYNGGKIWEQAAHAIHQNCQAGIDVVVIDSQSRDNTQQVAKQYGFAVHEIAQSEFNHGGTRNVAMDIFHDKDYVVLLTQDAILHTSDAVTTLVNYMIEHDLSAAYGKQLPHLDANAVAAHARYFNYGDRSLVNQRQDISLRGIKTVFMSNSFSAYKVADFQRIGGFPVDTILCEDMYFAARALQQNLKTGYCADAAARHSHNYSTTEEFKRYFDIGVFHYDEPWIQKEFNGVSSEGSKFIKSEISYLIKHNPLLLPKAFANNAAKLLGYKLGLKYKSLPFSLVKKMSMHRRYWDSSAYNR</sequence>
<dbReference type="SUPFAM" id="SSF53448">
    <property type="entry name" value="Nucleotide-diphospho-sugar transferases"/>
    <property type="match status" value="1"/>
</dbReference>
<keyword evidence="3" id="KW-0808">Transferase</keyword>
<dbReference type="InterPro" id="IPR001173">
    <property type="entry name" value="Glyco_trans_2-like"/>
</dbReference>
<dbReference type="RefSeq" id="WP_103674165.1">
    <property type="nucleotide sequence ID" value="NZ_PQGD01000001.1"/>
</dbReference>
<organism evidence="3 5">
    <name type="scientific">Superficieibacter electus</name>
    <dbReference type="NCBI Taxonomy" id="2022662"/>
    <lineage>
        <taxon>Bacteria</taxon>
        <taxon>Pseudomonadati</taxon>
        <taxon>Pseudomonadota</taxon>
        <taxon>Gammaproteobacteria</taxon>
        <taxon>Enterobacterales</taxon>
        <taxon>Enterobacteriaceae</taxon>
        <taxon>Superficieibacter</taxon>
    </lineage>
</organism>
<dbReference type="PANTHER" id="PTHR43685">
    <property type="entry name" value="GLYCOSYLTRANSFERASE"/>
    <property type="match status" value="1"/>
</dbReference>
<evidence type="ECO:0000259" key="1">
    <source>
        <dbReference type="Pfam" id="PF00535"/>
    </source>
</evidence>
<dbReference type="GO" id="GO:0044010">
    <property type="term" value="P:single-species biofilm formation"/>
    <property type="evidence" value="ECO:0007669"/>
    <property type="project" value="TreeGrafter"/>
</dbReference>
<dbReference type="EMBL" id="PQGE01000001">
    <property type="protein sequence ID" value="POP47692.1"/>
    <property type="molecule type" value="Genomic_DNA"/>
</dbReference>
<reference evidence="4 5" key="1">
    <citation type="submission" date="2018-01" db="EMBL/GenBank/DDBJ databases">
        <title>Superficieibacter electus gen. nov., sp. nov., an extended-spectrum beta-lactamase possessing member of the Enterobacteriaceae family, isolated from intensive care unit surfaces.</title>
        <authorList>
            <person name="Potter R.F."/>
            <person name="D'Souza A.W."/>
        </authorList>
    </citation>
    <scope>NUCLEOTIDE SEQUENCE [LARGE SCALE GENOMIC DNA]</scope>
    <source>
        <strain evidence="3 5">BP-1</strain>
        <strain evidence="2 4">BP-2</strain>
    </source>
</reference>
<dbReference type="Proteomes" id="UP000237073">
    <property type="component" value="Unassembled WGS sequence"/>
</dbReference>
<dbReference type="EMBL" id="PQGD01000001">
    <property type="protein sequence ID" value="POP50703.1"/>
    <property type="molecule type" value="Genomic_DNA"/>
</dbReference>
<dbReference type="PANTHER" id="PTHR43685:SF13">
    <property type="entry name" value="O ANTIGEN BIOSYNTHESIS RHAMNOSYLTRANSFERASE RFBN"/>
    <property type="match status" value="1"/>
</dbReference>
<evidence type="ECO:0000313" key="4">
    <source>
        <dbReference type="Proteomes" id="UP000237073"/>
    </source>
</evidence>
<dbReference type="InterPro" id="IPR029044">
    <property type="entry name" value="Nucleotide-diphossugar_trans"/>
</dbReference>
<dbReference type="GO" id="GO:0016740">
    <property type="term" value="F:transferase activity"/>
    <property type="evidence" value="ECO:0007669"/>
    <property type="project" value="UniProtKB-KW"/>
</dbReference>
<comment type="caution">
    <text evidence="3">The sequence shown here is derived from an EMBL/GenBank/DDBJ whole genome shotgun (WGS) entry which is preliminary data.</text>
</comment>
<dbReference type="Proteomes" id="UP000247005">
    <property type="component" value="Unassembled WGS sequence"/>
</dbReference>
<dbReference type="CDD" id="cd00761">
    <property type="entry name" value="Glyco_tranf_GTA_type"/>
    <property type="match status" value="1"/>
</dbReference>
<protein>
    <submittedName>
        <fullName evidence="3">Rhamnosyltransferase</fullName>
    </submittedName>
</protein>
<evidence type="ECO:0000313" key="5">
    <source>
        <dbReference type="Proteomes" id="UP000247005"/>
    </source>
</evidence>